<dbReference type="Pfam" id="PF18922">
    <property type="entry name" value="DUF5672"/>
    <property type="match status" value="1"/>
</dbReference>
<dbReference type="InterPro" id="IPR043729">
    <property type="entry name" value="DUF5672"/>
</dbReference>
<keyword evidence="4" id="KW-1185">Reference proteome</keyword>
<evidence type="ECO:0000313" key="4">
    <source>
        <dbReference type="Proteomes" id="UP001054902"/>
    </source>
</evidence>
<dbReference type="AlphaFoldDB" id="A0AAD3H9G3"/>
<reference evidence="3 4" key="1">
    <citation type="journal article" date="2021" name="Sci. Rep.">
        <title>The genome of the diatom Chaetoceros tenuissimus carries an ancient integrated fragment of an extant virus.</title>
        <authorList>
            <person name="Hongo Y."/>
            <person name="Kimura K."/>
            <person name="Takaki Y."/>
            <person name="Yoshida Y."/>
            <person name="Baba S."/>
            <person name="Kobayashi G."/>
            <person name="Nagasaki K."/>
            <person name="Hano T."/>
            <person name="Tomaru Y."/>
        </authorList>
    </citation>
    <scope>NUCLEOTIDE SEQUENCE [LARGE SCALE GENOMIC DNA]</scope>
    <source>
        <strain evidence="3 4">NIES-3715</strain>
    </source>
</reference>
<evidence type="ECO:0000259" key="2">
    <source>
        <dbReference type="Pfam" id="PF18922"/>
    </source>
</evidence>
<feature type="chain" id="PRO_5041928241" description="DUF5672 domain-containing protein" evidence="1">
    <location>
        <begin position="21"/>
        <end position="446"/>
    </location>
</feature>
<comment type="caution">
    <text evidence="3">The sequence shown here is derived from an EMBL/GenBank/DDBJ whole genome shotgun (WGS) entry which is preliminary data.</text>
</comment>
<proteinExistence type="predicted"/>
<evidence type="ECO:0000313" key="3">
    <source>
        <dbReference type="EMBL" id="GFH55141.1"/>
    </source>
</evidence>
<dbReference type="EMBL" id="BLLK01000047">
    <property type="protein sequence ID" value="GFH55141.1"/>
    <property type="molecule type" value="Genomic_DNA"/>
</dbReference>
<protein>
    <recommendedName>
        <fullName evidence="2">DUF5672 domain-containing protein</fullName>
    </recommendedName>
</protein>
<organism evidence="3 4">
    <name type="scientific">Chaetoceros tenuissimus</name>
    <dbReference type="NCBI Taxonomy" id="426638"/>
    <lineage>
        <taxon>Eukaryota</taxon>
        <taxon>Sar</taxon>
        <taxon>Stramenopiles</taxon>
        <taxon>Ochrophyta</taxon>
        <taxon>Bacillariophyta</taxon>
        <taxon>Coscinodiscophyceae</taxon>
        <taxon>Chaetocerotophycidae</taxon>
        <taxon>Chaetocerotales</taxon>
        <taxon>Chaetocerotaceae</taxon>
        <taxon>Chaetoceros</taxon>
    </lineage>
</organism>
<evidence type="ECO:0000256" key="1">
    <source>
        <dbReference type="SAM" id="SignalP"/>
    </source>
</evidence>
<accession>A0AAD3H9G3</accession>
<feature type="signal peptide" evidence="1">
    <location>
        <begin position="1"/>
        <end position="20"/>
    </location>
</feature>
<gene>
    <name evidence="3" type="ORF">CTEN210_11618</name>
</gene>
<name>A0AAD3H9G3_9STRA</name>
<dbReference type="Proteomes" id="UP001054902">
    <property type="component" value="Unassembled WGS sequence"/>
</dbReference>
<feature type="domain" description="DUF5672" evidence="2">
    <location>
        <begin position="173"/>
        <end position="354"/>
    </location>
</feature>
<keyword evidence="1" id="KW-0732">Signal</keyword>
<sequence>MPRKDVVFFLYFAAWFVVLENKGFFKQQEVVLTYHRKVPKTNTNHGQPKDEIQRNYNISHTYANPEIISSNCSLTVVMIEPKLTEQSLWVLESAAANVYPLHRTCFVIKTSICKVKQELQENSNITKSITDQYAFEQVAYSIKESSIAHPKFLEAINSGRVRMNVLDYEHYDLKSCDNFEGISKLFLNHDFWGNKEYLEQDSDFILNLQNDGIICRPFYVDNWREFAYVGAPWPPKTYLRNEMPDSWSRFHDGNVANISFPLFPTEDEIRTKHEFGPVGNGGISMRSRQWMRKATRYCPTIYSGLSEDERKVAPCKGNLDNGFLEDMFFATILRGMGAPLPTLFEASLFGTELRTPNEFLDVYRNIDNGTQEEFTAKRWYSPYTEIGPVELYREMQESNMFTVSLTFHKPWIFRHGVWETPHTRKYCPYFQYILPEKEKNYTTFSK</sequence>